<evidence type="ECO:0000313" key="1">
    <source>
        <dbReference type="EMBL" id="KAK7342139.1"/>
    </source>
</evidence>
<reference evidence="1 2" key="1">
    <citation type="submission" date="2024-01" db="EMBL/GenBank/DDBJ databases">
        <title>The genomes of 5 underutilized Papilionoideae crops provide insights into root nodulation and disease resistanc.</title>
        <authorList>
            <person name="Jiang F."/>
        </authorList>
    </citation>
    <scope>NUCLEOTIDE SEQUENCE [LARGE SCALE GENOMIC DNA]</scope>
    <source>
        <strain evidence="1">JINMINGXINNONG_FW02</strain>
        <tissue evidence="1">Leaves</tissue>
    </source>
</reference>
<name>A0AAN9QNF5_PHACN</name>
<gene>
    <name evidence="1" type="ORF">VNO80_25082</name>
</gene>
<keyword evidence="2" id="KW-1185">Reference proteome</keyword>
<organism evidence="1 2">
    <name type="scientific">Phaseolus coccineus</name>
    <name type="common">Scarlet runner bean</name>
    <name type="synonym">Phaseolus multiflorus</name>
    <dbReference type="NCBI Taxonomy" id="3886"/>
    <lineage>
        <taxon>Eukaryota</taxon>
        <taxon>Viridiplantae</taxon>
        <taxon>Streptophyta</taxon>
        <taxon>Embryophyta</taxon>
        <taxon>Tracheophyta</taxon>
        <taxon>Spermatophyta</taxon>
        <taxon>Magnoliopsida</taxon>
        <taxon>eudicotyledons</taxon>
        <taxon>Gunneridae</taxon>
        <taxon>Pentapetalae</taxon>
        <taxon>rosids</taxon>
        <taxon>fabids</taxon>
        <taxon>Fabales</taxon>
        <taxon>Fabaceae</taxon>
        <taxon>Papilionoideae</taxon>
        <taxon>50 kb inversion clade</taxon>
        <taxon>NPAAA clade</taxon>
        <taxon>indigoferoid/millettioid clade</taxon>
        <taxon>Phaseoleae</taxon>
        <taxon>Phaseolus</taxon>
    </lineage>
</organism>
<comment type="caution">
    <text evidence="1">The sequence shown here is derived from an EMBL/GenBank/DDBJ whole genome shotgun (WGS) entry which is preliminary data.</text>
</comment>
<dbReference type="Proteomes" id="UP001374584">
    <property type="component" value="Unassembled WGS sequence"/>
</dbReference>
<dbReference type="AlphaFoldDB" id="A0AAN9QNF5"/>
<protein>
    <submittedName>
        <fullName evidence="1">Uncharacterized protein</fullName>
    </submittedName>
</protein>
<sequence length="82" mass="9152">MQLLTTIARALNSMKCMSRQRMSCQRKSFLGALGLPLPLGETLFPHLPLGEVSWRTSPKMTCQADDMASHPCPSLYKLSWQG</sequence>
<evidence type="ECO:0000313" key="2">
    <source>
        <dbReference type="Proteomes" id="UP001374584"/>
    </source>
</evidence>
<accession>A0AAN9QNF5</accession>
<dbReference type="EMBL" id="JAYMYR010000009">
    <property type="protein sequence ID" value="KAK7342139.1"/>
    <property type="molecule type" value="Genomic_DNA"/>
</dbReference>
<proteinExistence type="predicted"/>